<name>A0A8K0K005_LADFU</name>
<reference evidence="2" key="2">
    <citation type="submission" date="2017-10" db="EMBL/GenBank/DDBJ databases">
        <title>Ladona fulva Genome sequencing and assembly.</title>
        <authorList>
            <person name="Murali S."/>
            <person name="Richards S."/>
            <person name="Bandaranaike D."/>
            <person name="Bellair M."/>
            <person name="Blankenburg K."/>
            <person name="Chao H."/>
            <person name="Dinh H."/>
            <person name="Doddapaneni H."/>
            <person name="Dugan-Rocha S."/>
            <person name="Elkadiri S."/>
            <person name="Gnanaolivu R."/>
            <person name="Hernandez B."/>
            <person name="Skinner E."/>
            <person name="Javaid M."/>
            <person name="Lee S."/>
            <person name="Li M."/>
            <person name="Ming W."/>
            <person name="Munidasa M."/>
            <person name="Muniz J."/>
            <person name="Nguyen L."/>
            <person name="Hughes D."/>
            <person name="Osuji N."/>
            <person name="Pu L.-L."/>
            <person name="Puazo M."/>
            <person name="Qu C."/>
            <person name="Quiroz J."/>
            <person name="Raj R."/>
            <person name="Weissenberger G."/>
            <person name="Xin Y."/>
            <person name="Zou X."/>
            <person name="Han Y."/>
            <person name="Worley K."/>
            <person name="Muzny D."/>
            <person name="Gibbs R."/>
        </authorList>
    </citation>
    <scope>NUCLEOTIDE SEQUENCE</scope>
    <source>
        <strain evidence="2">Sampled in the wild</strain>
    </source>
</reference>
<accession>A0A8K0K005</accession>
<evidence type="ECO:0000313" key="3">
    <source>
        <dbReference type="Proteomes" id="UP000792457"/>
    </source>
</evidence>
<dbReference type="Proteomes" id="UP000792457">
    <property type="component" value="Unassembled WGS sequence"/>
</dbReference>
<feature type="signal peptide" evidence="1">
    <location>
        <begin position="1"/>
        <end position="18"/>
    </location>
</feature>
<dbReference type="AlphaFoldDB" id="A0A8K0K005"/>
<gene>
    <name evidence="2" type="ORF">J437_LFUL006459</name>
</gene>
<sequence>MRLLWFACFAILALTVQSAPNKREIIPRLVQKTFSDRKDISELLKKALEKFKILMVKGDPQLGLPVMDPYVMDHREIELNESSLNGQASVDNMSVIGMSTFQIQSVVANDEPLMVNFDLLIPETKVLADHYKFHAMIGEKFDLFGEGFFNMTGINMKLVGEADGQVDADQHLQVTKLTLFITAEQILSALTGLMNDDEECKLANELISEFGPGILEQYGGQLGNFFGEIVRNIINTKIAGLTVDEIIDMINS</sequence>
<evidence type="ECO:0000256" key="1">
    <source>
        <dbReference type="SAM" id="SignalP"/>
    </source>
</evidence>
<feature type="chain" id="PRO_5035479704" evidence="1">
    <location>
        <begin position="19"/>
        <end position="252"/>
    </location>
</feature>
<proteinExistence type="predicted"/>
<protein>
    <submittedName>
        <fullName evidence="2">Uncharacterized protein</fullName>
    </submittedName>
</protein>
<dbReference type="Gene3D" id="3.15.10.30">
    <property type="entry name" value="Haemolymph juvenile hormone binding protein"/>
    <property type="match status" value="1"/>
</dbReference>
<reference evidence="2" key="1">
    <citation type="submission" date="2013-04" db="EMBL/GenBank/DDBJ databases">
        <authorList>
            <person name="Qu J."/>
            <person name="Murali S.C."/>
            <person name="Bandaranaike D."/>
            <person name="Bellair M."/>
            <person name="Blankenburg K."/>
            <person name="Chao H."/>
            <person name="Dinh H."/>
            <person name="Doddapaneni H."/>
            <person name="Downs B."/>
            <person name="Dugan-Rocha S."/>
            <person name="Elkadiri S."/>
            <person name="Gnanaolivu R.D."/>
            <person name="Hernandez B."/>
            <person name="Javaid M."/>
            <person name="Jayaseelan J.C."/>
            <person name="Lee S."/>
            <person name="Li M."/>
            <person name="Ming W."/>
            <person name="Munidasa M."/>
            <person name="Muniz J."/>
            <person name="Nguyen L."/>
            <person name="Ongeri F."/>
            <person name="Osuji N."/>
            <person name="Pu L.-L."/>
            <person name="Puazo M."/>
            <person name="Qu C."/>
            <person name="Quiroz J."/>
            <person name="Raj R."/>
            <person name="Weissenberger G."/>
            <person name="Xin Y."/>
            <person name="Zou X."/>
            <person name="Han Y."/>
            <person name="Richards S."/>
            <person name="Worley K."/>
            <person name="Muzny D."/>
            <person name="Gibbs R."/>
        </authorList>
    </citation>
    <scope>NUCLEOTIDE SEQUENCE</scope>
    <source>
        <strain evidence="2">Sampled in the wild</strain>
    </source>
</reference>
<dbReference type="PANTHER" id="PTHR11008">
    <property type="entry name" value="PROTEIN TAKEOUT-LIKE PROTEIN"/>
    <property type="match status" value="1"/>
</dbReference>
<organism evidence="2 3">
    <name type="scientific">Ladona fulva</name>
    <name type="common">Scarce chaser dragonfly</name>
    <name type="synonym">Libellula fulva</name>
    <dbReference type="NCBI Taxonomy" id="123851"/>
    <lineage>
        <taxon>Eukaryota</taxon>
        <taxon>Metazoa</taxon>
        <taxon>Ecdysozoa</taxon>
        <taxon>Arthropoda</taxon>
        <taxon>Hexapoda</taxon>
        <taxon>Insecta</taxon>
        <taxon>Pterygota</taxon>
        <taxon>Palaeoptera</taxon>
        <taxon>Odonata</taxon>
        <taxon>Epiprocta</taxon>
        <taxon>Anisoptera</taxon>
        <taxon>Libelluloidea</taxon>
        <taxon>Libellulidae</taxon>
        <taxon>Ladona</taxon>
    </lineage>
</organism>
<dbReference type="Pfam" id="PF06585">
    <property type="entry name" value="JHBP"/>
    <property type="match status" value="1"/>
</dbReference>
<dbReference type="InterPro" id="IPR010562">
    <property type="entry name" value="Haemolymph_juvenile_hormone-bd"/>
</dbReference>
<keyword evidence="3" id="KW-1185">Reference proteome</keyword>
<keyword evidence="1" id="KW-0732">Signal</keyword>
<comment type="caution">
    <text evidence="2">The sequence shown here is derived from an EMBL/GenBank/DDBJ whole genome shotgun (WGS) entry which is preliminary data.</text>
</comment>
<evidence type="ECO:0000313" key="2">
    <source>
        <dbReference type="EMBL" id="KAG8224865.1"/>
    </source>
</evidence>
<dbReference type="InterPro" id="IPR038606">
    <property type="entry name" value="To_sf"/>
</dbReference>
<dbReference type="OrthoDB" id="6380971at2759"/>
<dbReference type="EMBL" id="KZ308214">
    <property type="protein sequence ID" value="KAG8224865.1"/>
    <property type="molecule type" value="Genomic_DNA"/>
</dbReference>
<dbReference type="PANTHER" id="PTHR11008:SF9">
    <property type="entry name" value="PROTEIN TAKEOUT-LIKE PROTEIN"/>
    <property type="match status" value="1"/>
</dbReference>
<dbReference type="SMART" id="SM00700">
    <property type="entry name" value="JHBP"/>
    <property type="match status" value="1"/>
</dbReference>